<dbReference type="SUPFAM" id="SSF52540">
    <property type="entry name" value="P-loop containing nucleoside triphosphate hydrolases"/>
    <property type="match status" value="1"/>
</dbReference>
<proteinExistence type="predicted"/>
<comment type="caution">
    <text evidence="3">The sequence shown here is derived from an EMBL/GenBank/DDBJ whole genome shotgun (WGS) entry which is preliminary data.</text>
</comment>
<dbReference type="PROSITE" id="PS50837">
    <property type="entry name" value="NACHT"/>
    <property type="match status" value="1"/>
</dbReference>
<feature type="domain" description="NACHT" evidence="2">
    <location>
        <begin position="274"/>
        <end position="421"/>
    </location>
</feature>
<dbReference type="Gene3D" id="3.40.50.300">
    <property type="entry name" value="P-loop containing nucleotide triphosphate hydrolases"/>
    <property type="match status" value="1"/>
</dbReference>
<feature type="non-terminal residue" evidence="3">
    <location>
        <position position="1396"/>
    </location>
</feature>
<gene>
    <name evidence="3" type="ORF">PEVE_00036286</name>
</gene>
<evidence type="ECO:0000313" key="3">
    <source>
        <dbReference type="EMBL" id="CAH3029517.1"/>
    </source>
</evidence>
<organism evidence="3 4">
    <name type="scientific">Porites evermanni</name>
    <dbReference type="NCBI Taxonomy" id="104178"/>
    <lineage>
        <taxon>Eukaryota</taxon>
        <taxon>Metazoa</taxon>
        <taxon>Cnidaria</taxon>
        <taxon>Anthozoa</taxon>
        <taxon>Hexacorallia</taxon>
        <taxon>Scleractinia</taxon>
        <taxon>Fungiina</taxon>
        <taxon>Poritidae</taxon>
        <taxon>Porites</taxon>
    </lineage>
</organism>
<keyword evidence="1" id="KW-0677">Repeat</keyword>
<dbReference type="Pfam" id="PF24883">
    <property type="entry name" value="NPHP3_N"/>
    <property type="match status" value="1"/>
</dbReference>
<evidence type="ECO:0000256" key="1">
    <source>
        <dbReference type="ARBA" id="ARBA00022737"/>
    </source>
</evidence>
<name>A0ABN8MLH0_9CNID</name>
<keyword evidence="4" id="KW-1185">Reference proteome</keyword>
<dbReference type="Pfam" id="PF18738">
    <property type="entry name" value="HEPN_DZIP3"/>
    <property type="match status" value="1"/>
</dbReference>
<dbReference type="SMART" id="SM00320">
    <property type="entry name" value="WD40"/>
    <property type="match status" value="3"/>
</dbReference>
<evidence type="ECO:0000259" key="2">
    <source>
        <dbReference type="PROSITE" id="PS50837"/>
    </source>
</evidence>
<dbReference type="InterPro" id="IPR015943">
    <property type="entry name" value="WD40/YVTN_repeat-like_dom_sf"/>
</dbReference>
<sequence length="1396" mass="157505">MAAAAPSPLASSEEKTNGSKLSRLLIDGGTTVLRNVFNYHHPPANLAADLNASYSTLNNLKRRRVLNGHQWDKLFPPGGAMPDSNTFDITLLFLLLTNICGLAPPPTGWHTKPPASDNSHEANLARVKYFRNVLYGHVASTGVDTHSLSVLWREISAVLVALGLQQSEVDRLKAERGGEEDYLDALREWADCEIDIKTQLKENTLKLEEVHQVVTEIRQAQVNTDQEEDILRKLAKVDTENIIRYHSERYLEGTRKSVFTKVNDWLEDGNSPHRVMVIVGNAGMGKSVIAAELSKRMLEEGKLSGSHFCQHDRVRHRNPKVMLQSLAYQLSHSLPDYKKALVKQLSRNLGVEINDMEVGDLFELLFEEPLSRLTVPNSTCLVIIDALDESEYQGRNELLDVIAKCFNKLPLWIRFLVTTRPEINICDSLKGLQPLLLEPSDEENLKDIRFLFEKQLSCKLQSENHEVIFQELAQKSEGLILWAQLLTDFITENDLSFLTLEELNCTVPSGISSIFQSYFTRLESELCKELKITEDQFLDFLSAITAAREPLPVGFVSKLLFPGKISSAFQRKVSKAITCISSLLPVQDGCVHFFHKSLKDWLSDKIRFSQHNHSVDENEGHRILSDLCIGELDEVKRKGVDRSEQLSDTTKYALQHGVQHILELDEDTRPCSFEDLVNYYVLDLEIVYAKLLVNIAVASEDIVSIMKFCVEKKSVAESLLFLLKMHSRELNELPHVIFQTVLNEGGPDLFSKASSLLKAKYSNISYIEYLNKNDLQGPVQTTFYCSSEVACFDVSPQSDYMVCECRDATLQLWSLHTGNLLWKRPAFNEKLYRDWHYESAFKTSRVRGGALLSRFNSVIFHPSKDVILPGVLSHAYSFNGELTQLYRESHCCFSICALSGDKILTDCPNDAKCLILWSLLNGREITRTVRDEDVLTFALSQDGGLLAVSHSTGAICLLDVINDFRTLTKVEGSKGGGMMKFSPDRRRLYCWYFYTKGCNFRVGEDRLCYTVSNEDNGKVSLEVTPHRCVFEDPYAFLLGDSVLASSADVFFSYDSPSFLFVLNKQSVLQSYPGSDIIKVLSLKKIDLKKDSFRKPFVRNIVFSINGETLYLVTSENGYAQITAWDSSSGELKAEKKGVSASDMFGQIDCHLVAVREGVLFTTSKDTAELWNSDLTERIRSWRYDRNVTGMFPISDERVVFNFGRKAIILDTQNNKKLIPFSGLGLLASNSKCKVVTISEDYPRYKIIHMRNGDTLLWKFELPNTISGSARLRFSPNEEFLVIWGRSRAVYVLDPSSGKLWGILQTDSGTMDLKFVSDENCVVLSPLPYGHACCLQLFNIRSGDLLSLIDVETYPYLIASCPAKGLIACALTNSEDLFKVIQIRFSGCNRDSQRSLR</sequence>
<dbReference type="Gene3D" id="2.130.10.10">
    <property type="entry name" value="YVTN repeat-like/Quinoprotein amine dehydrogenase"/>
    <property type="match status" value="2"/>
</dbReference>
<dbReference type="InterPro" id="IPR027417">
    <property type="entry name" value="P-loop_NTPase"/>
</dbReference>
<dbReference type="InterPro" id="IPR056884">
    <property type="entry name" value="NPHP3-like_N"/>
</dbReference>
<dbReference type="InterPro" id="IPR007111">
    <property type="entry name" value="NACHT_NTPase"/>
</dbReference>
<dbReference type="InterPro" id="IPR011044">
    <property type="entry name" value="Quino_amine_DH_bsu"/>
</dbReference>
<accession>A0ABN8MLH0</accession>
<dbReference type="InterPro" id="IPR041249">
    <property type="entry name" value="HEPN_DZIP3"/>
</dbReference>
<dbReference type="Proteomes" id="UP001159427">
    <property type="component" value="Unassembled WGS sequence"/>
</dbReference>
<evidence type="ECO:0000313" key="4">
    <source>
        <dbReference type="Proteomes" id="UP001159427"/>
    </source>
</evidence>
<reference evidence="3 4" key="1">
    <citation type="submission" date="2022-05" db="EMBL/GenBank/DDBJ databases">
        <authorList>
            <consortium name="Genoscope - CEA"/>
            <person name="William W."/>
        </authorList>
    </citation>
    <scope>NUCLEOTIDE SEQUENCE [LARGE SCALE GENOMIC DNA]</scope>
</reference>
<dbReference type="SUPFAM" id="SSF50969">
    <property type="entry name" value="YVTN repeat-like/Quinoprotein amine dehydrogenase"/>
    <property type="match status" value="1"/>
</dbReference>
<dbReference type="EMBL" id="CALNXI010000577">
    <property type="protein sequence ID" value="CAH3029517.1"/>
    <property type="molecule type" value="Genomic_DNA"/>
</dbReference>
<dbReference type="PANTHER" id="PTHR10039:SF17">
    <property type="entry name" value="FUNGAL STAND N-TERMINAL GOODBYE DOMAIN-CONTAINING PROTEIN-RELATED"/>
    <property type="match status" value="1"/>
</dbReference>
<dbReference type="PANTHER" id="PTHR10039">
    <property type="entry name" value="AMELOGENIN"/>
    <property type="match status" value="1"/>
</dbReference>
<protein>
    <recommendedName>
        <fullName evidence="2">NACHT domain-containing protein</fullName>
    </recommendedName>
</protein>
<dbReference type="InterPro" id="IPR001680">
    <property type="entry name" value="WD40_rpt"/>
</dbReference>